<keyword evidence="2" id="KW-1185">Reference proteome</keyword>
<dbReference type="KEGG" id="dcm:NIES806_21760"/>
<dbReference type="EMBL" id="AP018316">
    <property type="protein sequence ID" value="BAZ85971.1"/>
    <property type="molecule type" value="Genomic_DNA"/>
</dbReference>
<name>A0A1Z4V369_9CYAN</name>
<sequence>MVSQIAAPAQLEVIYPDCDGRLVANNTIQFPILVEIQQN</sequence>
<accession>A0A1Z4V369</accession>
<organism evidence="1 2">
    <name type="scientific">Dolichospermum compactum NIES-806</name>
    <dbReference type="NCBI Taxonomy" id="1973481"/>
    <lineage>
        <taxon>Bacteria</taxon>
        <taxon>Bacillati</taxon>
        <taxon>Cyanobacteriota</taxon>
        <taxon>Cyanophyceae</taxon>
        <taxon>Nostocales</taxon>
        <taxon>Aphanizomenonaceae</taxon>
        <taxon>Dolichospermum</taxon>
        <taxon>Dolichospermum compactum</taxon>
    </lineage>
</organism>
<reference evidence="1 2" key="1">
    <citation type="submission" date="2017-06" db="EMBL/GenBank/DDBJ databases">
        <title>Genome sequencing of cyanobaciteial culture collection at National Institute for Environmental Studies (NIES).</title>
        <authorList>
            <person name="Hirose Y."/>
            <person name="Shimura Y."/>
            <person name="Fujisawa T."/>
            <person name="Nakamura Y."/>
            <person name="Kawachi M."/>
        </authorList>
    </citation>
    <scope>NUCLEOTIDE SEQUENCE [LARGE SCALE GENOMIC DNA]</scope>
    <source>
        <strain evidence="1 2">NIES-806</strain>
    </source>
</reference>
<protein>
    <submittedName>
        <fullName evidence="1">Uncharacterized protein</fullName>
    </submittedName>
</protein>
<gene>
    <name evidence="1" type="ORF">NIES806_21760</name>
</gene>
<evidence type="ECO:0000313" key="2">
    <source>
        <dbReference type="Proteomes" id="UP000218702"/>
    </source>
</evidence>
<proteinExistence type="predicted"/>
<dbReference type="AlphaFoldDB" id="A0A1Z4V369"/>
<dbReference type="Proteomes" id="UP000218702">
    <property type="component" value="Chromosome"/>
</dbReference>
<evidence type="ECO:0000313" key="1">
    <source>
        <dbReference type="EMBL" id="BAZ85971.1"/>
    </source>
</evidence>